<evidence type="ECO:0000313" key="1">
    <source>
        <dbReference type="EMBL" id="KAJ0011442.1"/>
    </source>
</evidence>
<dbReference type="EMBL" id="CM047749">
    <property type="protein sequence ID" value="KAJ0011442.1"/>
    <property type="molecule type" value="Genomic_DNA"/>
</dbReference>
<evidence type="ECO:0000313" key="2">
    <source>
        <dbReference type="Proteomes" id="UP001163603"/>
    </source>
</evidence>
<comment type="caution">
    <text evidence="1">The sequence shown here is derived from an EMBL/GenBank/DDBJ whole genome shotgun (WGS) entry which is preliminary data.</text>
</comment>
<dbReference type="Proteomes" id="UP001163603">
    <property type="component" value="Chromosome 14"/>
</dbReference>
<keyword evidence="2" id="KW-1185">Reference proteome</keyword>
<reference evidence="2" key="1">
    <citation type="journal article" date="2023" name="G3 (Bethesda)">
        <title>Genome assembly and association tests identify interacting loci associated with vigor, precocity, and sex in interspecific pistachio rootstocks.</title>
        <authorList>
            <person name="Palmer W."/>
            <person name="Jacygrad E."/>
            <person name="Sagayaradj S."/>
            <person name="Cavanaugh K."/>
            <person name="Han R."/>
            <person name="Bertier L."/>
            <person name="Beede B."/>
            <person name="Kafkas S."/>
            <person name="Golino D."/>
            <person name="Preece J."/>
            <person name="Michelmore R."/>
        </authorList>
    </citation>
    <scope>NUCLEOTIDE SEQUENCE [LARGE SCALE GENOMIC DNA]</scope>
</reference>
<name>A0ACC0X9B7_9ROSI</name>
<proteinExistence type="predicted"/>
<organism evidence="1 2">
    <name type="scientific">Pistacia integerrima</name>
    <dbReference type="NCBI Taxonomy" id="434235"/>
    <lineage>
        <taxon>Eukaryota</taxon>
        <taxon>Viridiplantae</taxon>
        <taxon>Streptophyta</taxon>
        <taxon>Embryophyta</taxon>
        <taxon>Tracheophyta</taxon>
        <taxon>Spermatophyta</taxon>
        <taxon>Magnoliopsida</taxon>
        <taxon>eudicotyledons</taxon>
        <taxon>Gunneridae</taxon>
        <taxon>Pentapetalae</taxon>
        <taxon>rosids</taxon>
        <taxon>malvids</taxon>
        <taxon>Sapindales</taxon>
        <taxon>Anacardiaceae</taxon>
        <taxon>Pistacia</taxon>
    </lineage>
</organism>
<accession>A0ACC0X9B7</accession>
<protein>
    <submittedName>
        <fullName evidence="1">Uncharacterized protein</fullName>
    </submittedName>
</protein>
<sequence length="107" mass="12045">MEGLIPYLIHVVKKPRPQKGYRSLSDSSSHQSYHLLGGDSHRRTRSEFLPPPVEFLENRSAKEFVRQRNVNKGPVRSASSVAGGFNVGSNPQQMRKAVVLDFASLRR</sequence>
<gene>
    <name evidence="1" type="ORF">Pint_33826</name>
</gene>